<evidence type="ECO:0000313" key="1">
    <source>
        <dbReference type="EMBL" id="SDE64988.1"/>
    </source>
</evidence>
<organism evidence="1 2">
    <name type="scientific">Belnapia rosea</name>
    <dbReference type="NCBI Taxonomy" id="938405"/>
    <lineage>
        <taxon>Bacteria</taxon>
        <taxon>Pseudomonadati</taxon>
        <taxon>Pseudomonadota</taxon>
        <taxon>Alphaproteobacteria</taxon>
        <taxon>Acetobacterales</taxon>
        <taxon>Roseomonadaceae</taxon>
        <taxon>Belnapia</taxon>
    </lineage>
</organism>
<sequence>MTDAADPRSWAGMRVLVLAPTPTHPQDYGNRKRIFQVCQDLRGKGTEIHYVHYASETDWRQNPSLAALRAMQEAWDAHYTVPVTRPLHMPPAEGEDHRIDEWWDPAIGDMLRWLFSTRSFDACIVNYTWLSKAFEFVPRGVLKVLDTHDRFADRRAVLEANGLKPEFFYTTEVEERIALDRADVVWAIKDEEAAFFRTLTRRPVHTLPYVEPVRPLLRTEAPRGILRFGLVGARNNINLVNIRAFLEAARLYVERTLLPCRFVIAGSCCDDLAGDRLPSFVELLGRVDSLDDFYRNVDVVLAPMTFSTGLKIKVGEALHLCKAVIAHAHAFEGYAPTHPFHTLDSFQAILWACKEVVAKPEQLPQLEAASFASAMASVQAFGATLAHTAAMRWHLDPGLCIVFDAAELRSGSLIFDHVCDTARYLSHQVPVHLVLGGTLDARPDQDALYRLRQLGDIVALPELTTTDDAVAPAELLGRVRRIPLADLACGGQLALWFAGPPPTLHLRRPATVPAFLPYDAWAMRGTELGGCIEALTACFPQVYLLSRGDGPAVSGVRDRRGLRHIRTPLFFDANQSYAAWMVEAAGRRGQLLLADRADDPRLVAALAVQSRYRRGGEPPMVLLASGETGAQALQGCRLVTLDGLFRDIGATGMAPELVIDIASNPRLNAVREIFERRSIPMIRLFAPGHRPRSVSGAPRLAETGLFAGLDSLRRFVAEPTLARHLTELRGRQNGHRNDPGWALVWSLVAALMAERRRRESEPA</sequence>
<dbReference type="Gene3D" id="3.40.50.2000">
    <property type="entry name" value="Glycogen Phosphorylase B"/>
    <property type="match status" value="1"/>
</dbReference>
<dbReference type="Pfam" id="PF13692">
    <property type="entry name" value="Glyco_trans_1_4"/>
    <property type="match status" value="1"/>
</dbReference>
<dbReference type="EMBL" id="FMZX01000085">
    <property type="protein sequence ID" value="SDE64988.1"/>
    <property type="molecule type" value="Genomic_DNA"/>
</dbReference>
<proteinExistence type="predicted"/>
<dbReference type="AlphaFoldDB" id="A0A1G7EMS6"/>
<dbReference type="SUPFAM" id="SSF53756">
    <property type="entry name" value="UDP-Glycosyltransferase/glycogen phosphorylase"/>
    <property type="match status" value="1"/>
</dbReference>
<name>A0A1G7EMS6_9PROT</name>
<dbReference type="Proteomes" id="UP000198925">
    <property type="component" value="Unassembled WGS sequence"/>
</dbReference>
<keyword evidence="1" id="KW-0808">Transferase</keyword>
<dbReference type="STRING" id="938405.SAMN02927895_05585"/>
<protein>
    <submittedName>
        <fullName evidence="1">Glycosyl transferases group 1</fullName>
    </submittedName>
</protein>
<reference evidence="1 2" key="1">
    <citation type="submission" date="2016-10" db="EMBL/GenBank/DDBJ databases">
        <authorList>
            <person name="de Groot N.N."/>
        </authorList>
    </citation>
    <scope>NUCLEOTIDE SEQUENCE [LARGE SCALE GENOMIC DNA]</scope>
    <source>
        <strain evidence="1 2">CPCC 100156</strain>
    </source>
</reference>
<keyword evidence="2" id="KW-1185">Reference proteome</keyword>
<accession>A0A1G7EMS6</accession>
<dbReference type="GO" id="GO:0016740">
    <property type="term" value="F:transferase activity"/>
    <property type="evidence" value="ECO:0007669"/>
    <property type="project" value="UniProtKB-KW"/>
</dbReference>
<evidence type="ECO:0000313" key="2">
    <source>
        <dbReference type="Proteomes" id="UP000198925"/>
    </source>
</evidence>
<gene>
    <name evidence="1" type="ORF">SAMN04487779_10852</name>
</gene>